<dbReference type="AlphaFoldDB" id="A0A397SGL1"/>
<organism evidence="1 2">
    <name type="scientific">Glomus cerebriforme</name>
    <dbReference type="NCBI Taxonomy" id="658196"/>
    <lineage>
        <taxon>Eukaryota</taxon>
        <taxon>Fungi</taxon>
        <taxon>Fungi incertae sedis</taxon>
        <taxon>Mucoromycota</taxon>
        <taxon>Glomeromycotina</taxon>
        <taxon>Glomeromycetes</taxon>
        <taxon>Glomerales</taxon>
        <taxon>Glomeraceae</taxon>
        <taxon>Glomus</taxon>
    </lineage>
</organism>
<gene>
    <name evidence="1" type="ORF">C1645_741610</name>
</gene>
<dbReference type="OrthoDB" id="2397876at2759"/>
<evidence type="ECO:0000313" key="2">
    <source>
        <dbReference type="Proteomes" id="UP000265703"/>
    </source>
</evidence>
<evidence type="ECO:0000313" key="1">
    <source>
        <dbReference type="EMBL" id="RIA85380.1"/>
    </source>
</evidence>
<reference evidence="1 2" key="1">
    <citation type="submission" date="2018-06" db="EMBL/GenBank/DDBJ databases">
        <title>Comparative genomics reveals the genomic features of Rhizophagus irregularis, R. cerebriforme, R. diaphanum and Gigaspora rosea, and their symbiotic lifestyle signature.</title>
        <authorList>
            <person name="Morin E."/>
            <person name="San Clemente H."/>
            <person name="Chen E.C.H."/>
            <person name="De La Providencia I."/>
            <person name="Hainaut M."/>
            <person name="Kuo A."/>
            <person name="Kohler A."/>
            <person name="Murat C."/>
            <person name="Tang N."/>
            <person name="Roy S."/>
            <person name="Loubradou J."/>
            <person name="Henrissat B."/>
            <person name="Grigoriev I.V."/>
            <person name="Corradi N."/>
            <person name="Roux C."/>
            <person name="Martin F.M."/>
        </authorList>
    </citation>
    <scope>NUCLEOTIDE SEQUENCE [LARGE SCALE GENOMIC DNA]</scope>
    <source>
        <strain evidence="1 2">DAOM 227022</strain>
    </source>
</reference>
<dbReference type="Proteomes" id="UP000265703">
    <property type="component" value="Unassembled WGS sequence"/>
</dbReference>
<accession>A0A397SGL1</accession>
<sequence>MDTRKNVLVESSTISSIQNNEIIQIKKKINVDENNKIGTPNEPFYKLMEKQAKEFEDFGKQMILNLKNFYKENSFQQNEIIKKLETNSNDFLEIKKVRENLEEKFVSQSQLIEYLNVRIEELEADSIIKDQDIEKFGKEFNIFKKEIRSSQNNKKIVSLTSNENDDVPLIFGYNKKEKFNSRKLLDECYCVDSPSTANNLNKSNIQNFHSKIIQFLDSDKNRKLKNNSFIYLQSSFTINDFLEYEKSIFFNFLDKDVQRCLKLTINEILSNELLSFKKKKISQPINVYVDRKLIPLLPLGIKSYSEFQKTREYNLLTDDEKKRIKKVILAETNFI</sequence>
<dbReference type="STRING" id="658196.A0A397SGL1"/>
<dbReference type="EMBL" id="QKYT01000429">
    <property type="protein sequence ID" value="RIA85380.1"/>
    <property type="molecule type" value="Genomic_DNA"/>
</dbReference>
<name>A0A397SGL1_9GLOM</name>
<protein>
    <submittedName>
        <fullName evidence="1">Uncharacterized protein</fullName>
    </submittedName>
</protein>
<proteinExistence type="predicted"/>
<comment type="caution">
    <text evidence="1">The sequence shown here is derived from an EMBL/GenBank/DDBJ whole genome shotgun (WGS) entry which is preliminary data.</text>
</comment>
<keyword evidence="2" id="KW-1185">Reference proteome</keyword>